<dbReference type="InterPro" id="IPR002575">
    <property type="entry name" value="Aminoglycoside_PTrfase"/>
</dbReference>
<feature type="region of interest" description="Disordered" evidence="1">
    <location>
        <begin position="140"/>
        <end position="209"/>
    </location>
</feature>
<dbReference type="Pfam" id="PF01636">
    <property type="entry name" value="APH"/>
    <property type="match status" value="1"/>
</dbReference>
<keyword evidence="3" id="KW-0808">Transferase</keyword>
<feature type="domain" description="Aminoglycoside phosphotransferase" evidence="2">
    <location>
        <begin position="1"/>
        <end position="127"/>
    </location>
</feature>
<keyword evidence="4" id="KW-1185">Reference proteome</keyword>
<dbReference type="EC" id="2.7.1.-" evidence="3"/>
<evidence type="ECO:0000259" key="2">
    <source>
        <dbReference type="Pfam" id="PF01636"/>
    </source>
</evidence>
<dbReference type="RefSeq" id="WP_324278236.1">
    <property type="nucleotide sequence ID" value="NZ_CP141261.1"/>
</dbReference>
<feature type="compositionally biased region" description="Pro residues" evidence="1">
    <location>
        <begin position="152"/>
        <end position="161"/>
    </location>
</feature>
<dbReference type="Proteomes" id="UP001324287">
    <property type="component" value="Chromosome"/>
</dbReference>
<dbReference type="EMBL" id="CP141261">
    <property type="protein sequence ID" value="WRL66925.1"/>
    <property type="molecule type" value="Genomic_DNA"/>
</dbReference>
<protein>
    <submittedName>
        <fullName evidence="3">Aminoglycoside phosphotransferase family protein</fullName>
        <ecNumber evidence="3">2.7.1.-</ecNumber>
    </submittedName>
</protein>
<dbReference type="InterPro" id="IPR011009">
    <property type="entry name" value="Kinase-like_dom_sf"/>
</dbReference>
<organism evidence="3 4">
    <name type="scientific">Blastococcus brunescens</name>
    <dbReference type="NCBI Taxonomy" id="1564165"/>
    <lineage>
        <taxon>Bacteria</taxon>
        <taxon>Bacillati</taxon>
        <taxon>Actinomycetota</taxon>
        <taxon>Actinomycetes</taxon>
        <taxon>Geodermatophilales</taxon>
        <taxon>Geodermatophilaceae</taxon>
        <taxon>Blastococcus</taxon>
    </lineage>
</organism>
<accession>A0ABZ1BC02</accession>
<evidence type="ECO:0000313" key="4">
    <source>
        <dbReference type="Proteomes" id="UP001324287"/>
    </source>
</evidence>
<evidence type="ECO:0000256" key="1">
    <source>
        <dbReference type="SAM" id="MobiDB-lite"/>
    </source>
</evidence>
<reference evidence="3 4" key="1">
    <citation type="submission" date="2023-12" db="EMBL/GenBank/DDBJ databases">
        <title>Blastococcus brunescens sp. nov., an actonobacterium isolated from sandstone collected in sahara desert.</title>
        <authorList>
            <person name="Gtari M."/>
            <person name="Ghodhbane F."/>
        </authorList>
    </citation>
    <scope>NUCLEOTIDE SEQUENCE [LARGE SCALE GENOMIC DNA]</scope>
    <source>
        <strain evidence="3 4">BMG 8361</strain>
    </source>
</reference>
<sequence length="209" mass="21819">MPGRPLYELLDTPAAVTACRALGTALAALHAAPVPHGTPVHDAAAEVAVLRRWTDLSRTWGAADVPGVEEVVRALAVAPAGPPVLLHRDLHDRQVLVADNGSVGLLDFDLLAAGEPAVDLANLLVHLELREHQGLLPDAGCCAPRCSRRTAPPRPRSPAYPPTRRRPGGGSPPSTPSALARRSAEAPRPWETAHTGSGHLDDTDDGAPG</sequence>
<dbReference type="SUPFAM" id="SSF56112">
    <property type="entry name" value="Protein kinase-like (PK-like)"/>
    <property type="match status" value="1"/>
</dbReference>
<dbReference type="Gene3D" id="3.90.1200.10">
    <property type="match status" value="1"/>
</dbReference>
<name>A0ABZ1BC02_9ACTN</name>
<gene>
    <name evidence="3" type="ORF">U6N30_10300</name>
</gene>
<evidence type="ECO:0000313" key="3">
    <source>
        <dbReference type="EMBL" id="WRL66925.1"/>
    </source>
</evidence>
<dbReference type="GO" id="GO:0016740">
    <property type="term" value="F:transferase activity"/>
    <property type="evidence" value="ECO:0007669"/>
    <property type="project" value="UniProtKB-KW"/>
</dbReference>
<proteinExistence type="predicted"/>